<evidence type="ECO:0000256" key="3">
    <source>
        <dbReference type="ARBA" id="ARBA00022507"/>
    </source>
</evidence>
<keyword evidence="3" id="KW-0589">Pheromone response</keyword>
<dbReference type="InterPro" id="IPR001499">
    <property type="entry name" value="GPCR_STE3"/>
</dbReference>
<keyword evidence="9" id="KW-0807">Transducer</keyword>
<feature type="transmembrane region" description="Helical" evidence="10">
    <location>
        <begin position="55"/>
        <end position="76"/>
    </location>
</feature>
<evidence type="ECO:0000256" key="5">
    <source>
        <dbReference type="ARBA" id="ARBA00022989"/>
    </source>
</evidence>
<evidence type="ECO:0000256" key="7">
    <source>
        <dbReference type="ARBA" id="ARBA00023136"/>
    </source>
</evidence>
<reference evidence="11" key="1">
    <citation type="submission" date="2023-03" db="EMBL/GenBank/DDBJ databases">
        <title>Massive genome expansion in bonnet fungi (Mycena s.s.) driven by repeated elements and novel gene families across ecological guilds.</title>
        <authorList>
            <consortium name="Lawrence Berkeley National Laboratory"/>
            <person name="Harder C.B."/>
            <person name="Miyauchi S."/>
            <person name="Viragh M."/>
            <person name="Kuo A."/>
            <person name="Thoen E."/>
            <person name="Andreopoulos B."/>
            <person name="Lu D."/>
            <person name="Skrede I."/>
            <person name="Drula E."/>
            <person name="Henrissat B."/>
            <person name="Morin E."/>
            <person name="Kohler A."/>
            <person name="Barry K."/>
            <person name="LaButti K."/>
            <person name="Morin E."/>
            <person name="Salamov A."/>
            <person name="Lipzen A."/>
            <person name="Mereny Z."/>
            <person name="Hegedus B."/>
            <person name="Baldrian P."/>
            <person name="Stursova M."/>
            <person name="Weitz H."/>
            <person name="Taylor A."/>
            <person name="Grigoriev I.V."/>
            <person name="Nagy L.G."/>
            <person name="Martin F."/>
            <person name="Kauserud H."/>
        </authorList>
    </citation>
    <scope>NUCLEOTIDE SEQUENCE</scope>
    <source>
        <strain evidence="11">CBHHK002</strain>
    </source>
</reference>
<dbReference type="PANTHER" id="PTHR28097">
    <property type="entry name" value="PHEROMONE A FACTOR RECEPTOR"/>
    <property type="match status" value="1"/>
</dbReference>
<dbReference type="GO" id="GO:0004932">
    <property type="term" value="F:mating-type factor pheromone receptor activity"/>
    <property type="evidence" value="ECO:0007669"/>
    <property type="project" value="InterPro"/>
</dbReference>
<dbReference type="GO" id="GO:0000750">
    <property type="term" value="P:pheromone-dependent signal transduction involved in conjugation with cellular fusion"/>
    <property type="evidence" value="ECO:0007669"/>
    <property type="project" value="TreeGrafter"/>
</dbReference>
<dbReference type="Pfam" id="PF02076">
    <property type="entry name" value="STE3"/>
    <property type="match status" value="1"/>
</dbReference>
<name>A0AAD6ZGD4_9AGAR</name>
<dbReference type="PANTHER" id="PTHR28097:SF1">
    <property type="entry name" value="PHEROMONE A FACTOR RECEPTOR"/>
    <property type="match status" value="1"/>
</dbReference>
<evidence type="ECO:0000313" key="11">
    <source>
        <dbReference type="EMBL" id="KAJ7321533.1"/>
    </source>
</evidence>
<comment type="caution">
    <text evidence="11">The sequence shown here is derived from an EMBL/GenBank/DDBJ whole genome shotgun (WGS) entry which is preliminary data.</text>
</comment>
<evidence type="ECO:0000256" key="8">
    <source>
        <dbReference type="ARBA" id="ARBA00023170"/>
    </source>
</evidence>
<accession>A0AAD6ZGD4</accession>
<protein>
    <submittedName>
        <fullName evidence="11">Pheromone A receptor-domain-containing protein</fullName>
    </submittedName>
</protein>
<evidence type="ECO:0000256" key="10">
    <source>
        <dbReference type="SAM" id="Phobius"/>
    </source>
</evidence>
<keyword evidence="5 10" id="KW-1133">Transmembrane helix</keyword>
<evidence type="ECO:0000256" key="1">
    <source>
        <dbReference type="ARBA" id="ARBA00004141"/>
    </source>
</evidence>
<comment type="subcellular location">
    <subcellularLocation>
        <location evidence="1">Membrane</location>
        <topology evidence="1">Multi-pass membrane protein</topology>
    </subcellularLocation>
</comment>
<sequence length="271" mass="31110">MSTEYNRMNGFNPREYSHCKETQMRDPMIERSTVADNTSPKGGFMMKRTIMKSEVGAKAALPAWCLSLAFQLWRILDYIVQEHRFDIIEDIGCRPTTYVSIPAILIFYGPIAVFVMLTIIFAGLAFHSFYLRRHTFTEFLHNKKSSFTARLYIRLMVITTVLAIWDAIVIGLVFGLTFRGGMEPYTSWADVHFDFSRLDQNPTASLPQDVLLWQYIRWWTIPLSGLLFFSSFSFGEDAVAEYTPTATASGPGTLLHLRRQAHIFRSFGKRA</sequence>
<evidence type="ECO:0000256" key="6">
    <source>
        <dbReference type="ARBA" id="ARBA00023040"/>
    </source>
</evidence>
<keyword evidence="7 10" id="KW-0472">Membrane</keyword>
<dbReference type="AlphaFoldDB" id="A0AAD6ZGD4"/>
<dbReference type="GO" id="GO:0005886">
    <property type="term" value="C:plasma membrane"/>
    <property type="evidence" value="ECO:0007669"/>
    <property type="project" value="TreeGrafter"/>
</dbReference>
<dbReference type="EMBL" id="JARIHO010000050">
    <property type="protein sequence ID" value="KAJ7321533.1"/>
    <property type="molecule type" value="Genomic_DNA"/>
</dbReference>
<comment type="similarity">
    <text evidence="2">Belongs to the G-protein coupled receptor 4 family.</text>
</comment>
<feature type="transmembrane region" description="Helical" evidence="10">
    <location>
        <begin position="151"/>
        <end position="178"/>
    </location>
</feature>
<dbReference type="Proteomes" id="UP001218218">
    <property type="component" value="Unassembled WGS sequence"/>
</dbReference>
<evidence type="ECO:0000256" key="9">
    <source>
        <dbReference type="ARBA" id="ARBA00023224"/>
    </source>
</evidence>
<organism evidence="11 12">
    <name type="scientific">Mycena albidolilacea</name>
    <dbReference type="NCBI Taxonomy" id="1033008"/>
    <lineage>
        <taxon>Eukaryota</taxon>
        <taxon>Fungi</taxon>
        <taxon>Dikarya</taxon>
        <taxon>Basidiomycota</taxon>
        <taxon>Agaricomycotina</taxon>
        <taxon>Agaricomycetes</taxon>
        <taxon>Agaricomycetidae</taxon>
        <taxon>Agaricales</taxon>
        <taxon>Marasmiineae</taxon>
        <taxon>Mycenaceae</taxon>
        <taxon>Mycena</taxon>
    </lineage>
</organism>
<proteinExistence type="inferred from homology"/>
<keyword evidence="4 10" id="KW-0812">Transmembrane</keyword>
<keyword evidence="12" id="KW-1185">Reference proteome</keyword>
<evidence type="ECO:0000256" key="2">
    <source>
        <dbReference type="ARBA" id="ARBA00011085"/>
    </source>
</evidence>
<gene>
    <name evidence="11" type="ORF">DFH08DRAFT_818391</name>
</gene>
<keyword evidence="8 11" id="KW-0675">Receptor</keyword>
<feature type="transmembrane region" description="Helical" evidence="10">
    <location>
        <begin position="105"/>
        <end position="130"/>
    </location>
</feature>
<evidence type="ECO:0000256" key="4">
    <source>
        <dbReference type="ARBA" id="ARBA00022692"/>
    </source>
</evidence>
<evidence type="ECO:0000313" key="12">
    <source>
        <dbReference type="Proteomes" id="UP001218218"/>
    </source>
</evidence>
<keyword evidence="6" id="KW-0297">G-protein coupled receptor</keyword>